<accession>A0A814HFE3</accession>
<comment type="caution">
    <text evidence="3">The sequence shown here is derived from an EMBL/GenBank/DDBJ whole genome shotgun (WGS) entry which is preliminary data.</text>
</comment>
<proteinExistence type="predicted"/>
<dbReference type="EMBL" id="CAJNOR010000796">
    <property type="protein sequence ID" value="CAF1009445.1"/>
    <property type="molecule type" value="Genomic_DNA"/>
</dbReference>
<evidence type="ECO:0000313" key="3">
    <source>
        <dbReference type="EMBL" id="CAF1009445.1"/>
    </source>
</evidence>
<dbReference type="AlphaFoldDB" id="A0A814HFE3"/>
<organism evidence="3 4">
    <name type="scientific">Adineta ricciae</name>
    <name type="common">Rotifer</name>
    <dbReference type="NCBI Taxonomy" id="249248"/>
    <lineage>
        <taxon>Eukaryota</taxon>
        <taxon>Metazoa</taxon>
        <taxon>Spiralia</taxon>
        <taxon>Gnathifera</taxon>
        <taxon>Rotifera</taxon>
        <taxon>Eurotatoria</taxon>
        <taxon>Bdelloidea</taxon>
        <taxon>Adinetida</taxon>
        <taxon>Adinetidae</taxon>
        <taxon>Adineta</taxon>
    </lineage>
</organism>
<feature type="signal peptide" evidence="1">
    <location>
        <begin position="1"/>
        <end position="21"/>
    </location>
</feature>
<reference evidence="3" key="1">
    <citation type="submission" date="2021-02" db="EMBL/GenBank/DDBJ databases">
        <authorList>
            <person name="Nowell W R."/>
        </authorList>
    </citation>
    <scope>NUCLEOTIDE SEQUENCE</scope>
</reference>
<sequence length="371" mass="41175">MLSILLVTSLILFNRQLSVHSASLSTAETTSVFEETTIVEATTTKTPVSLENDHEEKIDTSIASSSDDVIELNIGGSKLTTLRSTLTVIPSSKLARMFSKSNANQKLPMDKHGAVFFDYNPMHFSYLLDQLRALKRMTNKPKYQVQFQAPYINSQMNFTHMLVDLGLTGIFQPKTCNSQADIMKGKLSLTESLLSPAEGTHLNLTISSLNGWKECYQSTYDIPFDFSVLKKACNGSRLLVACRHASNKKVLTLAGIGQHEDVSNPCLPKQCKTNGKFKKKAKKPACSSNYQCITQAKRGVGWYNANNQTWGFVRGSLSFVVDPCDSSTLDSDYRLCWTSQKDIGKGTGDRCGSSKNLQDSKKWERLIYSIA</sequence>
<dbReference type="PANTHER" id="PTHR14499">
    <property type="entry name" value="POTASSIUM CHANNEL TETRAMERIZATION DOMAIN-CONTAINING"/>
    <property type="match status" value="1"/>
</dbReference>
<dbReference type="PANTHER" id="PTHR14499:SF136">
    <property type="entry name" value="GH08630P"/>
    <property type="match status" value="1"/>
</dbReference>
<evidence type="ECO:0000313" key="4">
    <source>
        <dbReference type="Proteomes" id="UP000663828"/>
    </source>
</evidence>
<protein>
    <recommendedName>
        <fullName evidence="2">Potassium channel tetramerisation-type BTB domain-containing protein</fullName>
    </recommendedName>
</protein>
<feature type="chain" id="PRO_5032794760" description="Potassium channel tetramerisation-type BTB domain-containing protein" evidence="1">
    <location>
        <begin position="22"/>
        <end position="371"/>
    </location>
</feature>
<dbReference type="GO" id="GO:0051260">
    <property type="term" value="P:protein homooligomerization"/>
    <property type="evidence" value="ECO:0007669"/>
    <property type="project" value="InterPro"/>
</dbReference>
<dbReference type="InterPro" id="IPR011333">
    <property type="entry name" value="SKP1/BTB/POZ_sf"/>
</dbReference>
<dbReference type="Gene3D" id="3.30.710.10">
    <property type="entry name" value="Potassium Channel Kv1.1, Chain A"/>
    <property type="match status" value="1"/>
</dbReference>
<dbReference type="InterPro" id="IPR003131">
    <property type="entry name" value="T1-type_BTB"/>
</dbReference>
<keyword evidence="4" id="KW-1185">Reference proteome</keyword>
<evidence type="ECO:0000259" key="2">
    <source>
        <dbReference type="Pfam" id="PF02214"/>
    </source>
</evidence>
<dbReference type="Proteomes" id="UP000663828">
    <property type="component" value="Unassembled WGS sequence"/>
</dbReference>
<gene>
    <name evidence="3" type="ORF">XAT740_LOCUS13640</name>
</gene>
<dbReference type="SUPFAM" id="SSF54695">
    <property type="entry name" value="POZ domain"/>
    <property type="match status" value="1"/>
</dbReference>
<evidence type="ECO:0000256" key="1">
    <source>
        <dbReference type="SAM" id="SignalP"/>
    </source>
</evidence>
<dbReference type="Pfam" id="PF02214">
    <property type="entry name" value="BTB_2"/>
    <property type="match status" value="1"/>
</dbReference>
<keyword evidence="1" id="KW-0732">Signal</keyword>
<name>A0A814HFE3_ADIRI</name>
<feature type="domain" description="Potassium channel tetramerisation-type BTB" evidence="2">
    <location>
        <begin position="70"/>
        <end position="142"/>
    </location>
</feature>